<sequence length="381" mass="41923">MQGNEACVYGALDAGARFYGGYPITPSSEIAELSAELLPQFDGVFLQMEDEIGSIATIIGASAAGKKSYTATSGPGFSLMQENLGMAIYAEVPIVLINIQRNGPSTALATRPAQGDVMQARWGTHGDHPIIVLCPDSVQECYDLTIRAFNLAEKYRIPVILLGDEVIGHMRESLTIPELDKLEIINRKMPSEPVEGFKPYKTEQDDIPAIPPYGTEYIVHISSSCHDESGYSHNAPQTADNLVRRLHRKIENNKADIVQVEWFGPIDAEVSIIALGVVSRSAKQAVIDAQKKGLSVNLLRLITQWPFADDEVREVLKKAKAVIVPELNLGQAVQEVERLNSFNTPVYSLSRIDGEIITPTQIAEKIEEALYKCQRDFTKSI</sequence>
<dbReference type="FunFam" id="3.40.50.970:FF:000022">
    <property type="entry name" value="2-oxoglutarate ferredoxin oxidoreductase alpha subunit"/>
    <property type="match status" value="1"/>
</dbReference>
<dbReference type="SUPFAM" id="SSF52922">
    <property type="entry name" value="TK C-terminal domain-like"/>
    <property type="match status" value="1"/>
</dbReference>
<proteinExistence type="predicted"/>
<evidence type="ECO:0000313" key="5">
    <source>
        <dbReference type="Proteomes" id="UP000186102"/>
    </source>
</evidence>
<organism evidence="4 5">
    <name type="scientific">Desulfosporosinus metallidurans</name>
    <dbReference type="NCBI Taxonomy" id="1888891"/>
    <lineage>
        <taxon>Bacteria</taxon>
        <taxon>Bacillati</taxon>
        <taxon>Bacillota</taxon>
        <taxon>Clostridia</taxon>
        <taxon>Eubacteriales</taxon>
        <taxon>Desulfitobacteriaceae</taxon>
        <taxon>Desulfosporosinus</taxon>
    </lineage>
</organism>
<evidence type="ECO:0000259" key="3">
    <source>
        <dbReference type="Pfam" id="PF17147"/>
    </source>
</evidence>
<dbReference type="InterPro" id="IPR002880">
    <property type="entry name" value="Pyrv_Fd/Flavodoxin_OxRdtase_N"/>
</dbReference>
<dbReference type="AlphaFoldDB" id="A0A1Q8QZ49"/>
<gene>
    <name evidence="4" type="ORF">DSOL_1393</name>
</gene>
<feature type="domain" description="Pyruvate:ferredoxin oxidoreductase core" evidence="3">
    <location>
        <begin position="268"/>
        <end position="362"/>
    </location>
</feature>
<accession>A0A1Q8QZ49</accession>
<dbReference type="GO" id="GO:0016491">
    <property type="term" value="F:oxidoreductase activity"/>
    <property type="evidence" value="ECO:0007669"/>
    <property type="project" value="UniProtKB-KW"/>
</dbReference>
<dbReference type="PANTHER" id="PTHR32154">
    <property type="entry name" value="PYRUVATE-FLAVODOXIN OXIDOREDUCTASE-RELATED"/>
    <property type="match status" value="1"/>
</dbReference>
<dbReference type="STRING" id="1888891.DSOL_1393"/>
<keyword evidence="1" id="KW-0560">Oxidoreductase</keyword>
<dbReference type="GO" id="GO:0006979">
    <property type="term" value="P:response to oxidative stress"/>
    <property type="evidence" value="ECO:0007669"/>
    <property type="project" value="TreeGrafter"/>
</dbReference>
<comment type="caution">
    <text evidence="4">The sequence shown here is derived from an EMBL/GenBank/DDBJ whole genome shotgun (WGS) entry which is preliminary data.</text>
</comment>
<dbReference type="EMBL" id="MLBF01000007">
    <property type="protein sequence ID" value="OLN32642.1"/>
    <property type="molecule type" value="Genomic_DNA"/>
</dbReference>
<protein>
    <submittedName>
        <fullName evidence="4">2-oxoglutarate oxidoreductase, alpha subunit</fullName>
    </submittedName>
</protein>
<evidence type="ECO:0000259" key="2">
    <source>
        <dbReference type="Pfam" id="PF01855"/>
    </source>
</evidence>
<dbReference type="Gene3D" id="3.40.50.970">
    <property type="match status" value="1"/>
</dbReference>
<dbReference type="SUPFAM" id="SSF52518">
    <property type="entry name" value="Thiamin diphosphate-binding fold (THDP-binding)"/>
    <property type="match status" value="1"/>
</dbReference>
<feature type="domain" description="Pyruvate flavodoxin/ferredoxin oxidoreductase pyrimidine binding" evidence="2">
    <location>
        <begin position="10"/>
        <end position="231"/>
    </location>
</feature>
<reference evidence="4 5" key="1">
    <citation type="submission" date="2016-09" db="EMBL/GenBank/DDBJ databases">
        <title>Complete genome of Desulfosporosinus sp. OL.</title>
        <authorList>
            <person name="Mardanov A."/>
            <person name="Beletsky A."/>
            <person name="Panova A."/>
            <person name="Karnachuk O."/>
            <person name="Ravin N."/>
        </authorList>
    </citation>
    <scope>NUCLEOTIDE SEQUENCE [LARGE SCALE GENOMIC DNA]</scope>
    <source>
        <strain evidence="4 5">OL</strain>
    </source>
</reference>
<dbReference type="OrthoDB" id="9794954at2"/>
<dbReference type="InterPro" id="IPR033412">
    <property type="entry name" value="PFOR_II"/>
</dbReference>
<evidence type="ECO:0000256" key="1">
    <source>
        <dbReference type="ARBA" id="ARBA00023002"/>
    </source>
</evidence>
<dbReference type="Gene3D" id="3.40.50.920">
    <property type="match status" value="1"/>
</dbReference>
<evidence type="ECO:0000313" key="4">
    <source>
        <dbReference type="EMBL" id="OLN32642.1"/>
    </source>
</evidence>
<dbReference type="Proteomes" id="UP000186102">
    <property type="component" value="Unassembled WGS sequence"/>
</dbReference>
<dbReference type="Pfam" id="PF01855">
    <property type="entry name" value="POR_N"/>
    <property type="match status" value="1"/>
</dbReference>
<dbReference type="InterPro" id="IPR009014">
    <property type="entry name" value="Transketo_C/PFOR_II"/>
</dbReference>
<keyword evidence="5" id="KW-1185">Reference proteome</keyword>
<dbReference type="CDD" id="cd07034">
    <property type="entry name" value="TPP_PYR_PFOR_IOR-alpha_like"/>
    <property type="match status" value="1"/>
</dbReference>
<dbReference type="PANTHER" id="PTHR32154:SF14">
    <property type="entry name" value="2-OXOGLUTARATE SYNTHASE SUBUNIT KORA"/>
    <property type="match status" value="1"/>
</dbReference>
<dbReference type="InterPro" id="IPR050722">
    <property type="entry name" value="Pyruvate:ferred/Flavod_OxRd"/>
</dbReference>
<dbReference type="InterPro" id="IPR029061">
    <property type="entry name" value="THDP-binding"/>
</dbReference>
<dbReference type="Pfam" id="PF17147">
    <property type="entry name" value="PFOR_II"/>
    <property type="match status" value="1"/>
</dbReference>
<name>A0A1Q8QZ49_9FIRM</name>
<dbReference type="NCBIfam" id="NF006412">
    <property type="entry name" value="PRK08659.1"/>
    <property type="match status" value="1"/>
</dbReference>